<proteinExistence type="predicted"/>
<gene>
    <name evidence="2" type="ORF">ETAA8_25620</name>
</gene>
<feature type="region of interest" description="Disordered" evidence="1">
    <location>
        <begin position="19"/>
        <end position="40"/>
    </location>
</feature>
<dbReference type="Proteomes" id="UP000315017">
    <property type="component" value="Chromosome"/>
</dbReference>
<reference evidence="2 3" key="1">
    <citation type="submission" date="2019-02" db="EMBL/GenBank/DDBJ databases">
        <title>Deep-cultivation of Planctomycetes and their phenomic and genomic characterization uncovers novel biology.</title>
        <authorList>
            <person name="Wiegand S."/>
            <person name="Jogler M."/>
            <person name="Boedeker C."/>
            <person name="Pinto D."/>
            <person name="Vollmers J."/>
            <person name="Rivas-Marin E."/>
            <person name="Kohn T."/>
            <person name="Peeters S.H."/>
            <person name="Heuer A."/>
            <person name="Rast P."/>
            <person name="Oberbeckmann S."/>
            <person name="Bunk B."/>
            <person name="Jeske O."/>
            <person name="Meyerdierks A."/>
            <person name="Storesund J.E."/>
            <person name="Kallscheuer N."/>
            <person name="Luecker S."/>
            <person name="Lage O.M."/>
            <person name="Pohl T."/>
            <person name="Merkel B.J."/>
            <person name="Hornburger P."/>
            <person name="Mueller R.-W."/>
            <person name="Bruemmer F."/>
            <person name="Labrenz M."/>
            <person name="Spormann A.M."/>
            <person name="Op den Camp H."/>
            <person name="Overmann J."/>
            <person name="Amann R."/>
            <person name="Jetten M.S.M."/>
            <person name="Mascher T."/>
            <person name="Medema M.H."/>
            <person name="Devos D.P."/>
            <person name="Kaster A.-K."/>
            <person name="Ovreas L."/>
            <person name="Rohde M."/>
            <person name="Galperin M.Y."/>
            <person name="Jogler C."/>
        </authorList>
    </citation>
    <scope>NUCLEOTIDE SEQUENCE [LARGE SCALE GENOMIC DNA]</scope>
    <source>
        <strain evidence="2 3">ETA_A8</strain>
    </source>
</reference>
<name>A0A517YB91_9BACT</name>
<sequence length="76" mass="8506">MARQPAVEVEGVWRATKRKTERHTPGFDNGQPQLHQLRPGNLQGGRLEWFESGRITRRQLPGCTHGSEAATGTLSR</sequence>
<dbReference type="KEGG" id="aagg:ETAA8_25620"/>
<organism evidence="2 3">
    <name type="scientific">Anatilimnocola aggregata</name>
    <dbReference type="NCBI Taxonomy" id="2528021"/>
    <lineage>
        <taxon>Bacteria</taxon>
        <taxon>Pseudomonadati</taxon>
        <taxon>Planctomycetota</taxon>
        <taxon>Planctomycetia</taxon>
        <taxon>Pirellulales</taxon>
        <taxon>Pirellulaceae</taxon>
        <taxon>Anatilimnocola</taxon>
    </lineage>
</organism>
<protein>
    <submittedName>
        <fullName evidence="2">Uncharacterized protein</fullName>
    </submittedName>
</protein>
<keyword evidence="3" id="KW-1185">Reference proteome</keyword>
<accession>A0A517YB91</accession>
<dbReference type="AlphaFoldDB" id="A0A517YB91"/>
<evidence type="ECO:0000313" key="3">
    <source>
        <dbReference type="Proteomes" id="UP000315017"/>
    </source>
</evidence>
<dbReference type="EMBL" id="CP036274">
    <property type="protein sequence ID" value="QDU27474.1"/>
    <property type="molecule type" value="Genomic_DNA"/>
</dbReference>
<evidence type="ECO:0000313" key="2">
    <source>
        <dbReference type="EMBL" id="QDU27474.1"/>
    </source>
</evidence>
<dbReference type="RefSeq" id="WP_145088333.1">
    <property type="nucleotide sequence ID" value="NZ_CP036274.1"/>
</dbReference>
<evidence type="ECO:0000256" key="1">
    <source>
        <dbReference type="SAM" id="MobiDB-lite"/>
    </source>
</evidence>